<reference evidence="4" key="1">
    <citation type="journal article" date="2019" name="Int. J. Syst. Evol. Microbiol.">
        <title>The Global Catalogue of Microorganisms (GCM) 10K type strain sequencing project: providing services to taxonomists for standard genome sequencing and annotation.</title>
        <authorList>
            <consortium name="The Broad Institute Genomics Platform"/>
            <consortium name="The Broad Institute Genome Sequencing Center for Infectious Disease"/>
            <person name="Wu L."/>
            <person name="Ma J."/>
        </authorList>
    </citation>
    <scope>NUCLEOTIDE SEQUENCE [LARGE SCALE GENOMIC DNA]</scope>
    <source>
        <strain evidence="4">JCM 30331</strain>
    </source>
</reference>
<proteinExistence type="predicted"/>
<accession>A0ABQ2F4C7</accession>
<dbReference type="SUPFAM" id="SSF101874">
    <property type="entry name" value="YceI-like"/>
    <property type="match status" value="1"/>
</dbReference>
<dbReference type="EMBL" id="BMPP01000025">
    <property type="protein sequence ID" value="GGK41043.1"/>
    <property type="molecule type" value="Genomic_DNA"/>
</dbReference>
<feature type="domain" description="Lipid/polyisoprenoid-binding YceI-like" evidence="2">
    <location>
        <begin position="23"/>
        <end position="196"/>
    </location>
</feature>
<dbReference type="PANTHER" id="PTHR34406">
    <property type="entry name" value="PROTEIN YCEI"/>
    <property type="match status" value="1"/>
</dbReference>
<sequence>MKTFILSLLLLTPLSAALAAPESYTVLTGNKAPNAVIVELKTVAENFTGRTSSLNGTVMFDSQTNTGSGSIAINGASIVTGIAKRDEHMRGPDWLNFNENPEVKFVVTAVKHLAGNLYQVGGNLTLNGVTKAINAKATVRHTPANGTTRALGAKGDVLGVITKFSIKLSDFGVKNTSANGGRVNDNAALTVKFIASNK</sequence>
<keyword evidence="4" id="KW-1185">Reference proteome</keyword>
<comment type="caution">
    <text evidence="3">The sequence shown here is derived from an EMBL/GenBank/DDBJ whole genome shotgun (WGS) entry which is preliminary data.</text>
</comment>
<dbReference type="Proteomes" id="UP000647587">
    <property type="component" value="Unassembled WGS sequence"/>
</dbReference>
<dbReference type="InterPro" id="IPR007372">
    <property type="entry name" value="Lipid/polyisoprenoid-bd_YceI"/>
</dbReference>
<protein>
    <recommendedName>
        <fullName evidence="2">Lipid/polyisoprenoid-binding YceI-like domain-containing protein</fullName>
    </recommendedName>
</protein>
<dbReference type="InterPro" id="IPR036761">
    <property type="entry name" value="TTHA0802/YceI-like_sf"/>
</dbReference>
<evidence type="ECO:0000313" key="4">
    <source>
        <dbReference type="Proteomes" id="UP000647587"/>
    </source>
</evidence>
<dbReference type="Pfam" id="PF04264">
    <property type="entry name" value="YceI"/>
    <property type="match status" value="1"/>
</dbReference>
<evidence type="ECO:0000259" key="2">
    <source>
        <dbReference type="SMART" id="SM00867"/>
    </source>
</evidence>
<gene>
    <name evidence="3" type="ORF">GCM10008955_38600</name>
</gene>
<dbReference type="PANTHER" id="PTHR34406:SF1">
    <property type="entry name" value="PROTEIN YCEI"/>
    <property type="match status" value="1"/>
</dbReference>
<feature type="signal peptide" evidence="1">
    <location>
        <begin position="1"/>
        <end position="19"/>
    </location>
</feature>
<name>A0ABQ2F4C7_9DEIO</name>
<evidence type="ECO:0000256" key="1">
    <source>
        <dbReference type="SAM" id="SignalP"/>
    </source>
</evidence>
<dbReference type="Gene3D" id="2.40.128.110">
    <property type="entry name" value="Lipid/polyisoprenoid-binding, YceI-like"/>
    <property type="match status" value="1"/>
</dbReference>
<dbReference type="RefSeq" id="WP_189011712.1">
    <property type="nucleotide sequence ID" value="NZ_BMPP01000025.1"/>
</dbReference>
<organism evidence="3 4">
    <name type="scientific">Deinococcus malanensis</name>
    <dbReference type="NCBI Taxonomy" id="1706855"/>
    <lineage>
        <taxon>Bacteria</taxon>
        <taxon>Thermotogati</taxon>
        <taxon>Deinococcota</taxon>
        <taxon>Deinococci</taxon>
        <taxon>Deinococcales</taxon>
        <taxon>Deinococcaceae</taxon>
        <taxon>Deinococcus</taxon>
    </lineage>
</organism>
<keyword evidence="1" id="KW-0732">Signal</keyword>
<feature type="chain" id="PRO_5047320968" description="Lipid/polyisoprenoid-binding YceI-like domain-containing protein" evidence="1">
    <location>
        <begin position="20"/>
        <end position="198"/>
    </location>
</feature>
<evidence type="ECO:0000313" key="3">
    <source>
        <dbReference type="EMBL" id="GGK41043.1"/>
    </source>
</evidence>
<dbReference type="SMART" id="SM00867">
    <property type="entry name" value="YceI"/>
    <property type="match status" value="1"/>
</dbReference>